<dbReference type="PANTHER" id="PTHR32552">
    <property type="entry name" value="FERRICHROME IRON RECEPTOR-RELATED"/>
    <property type="match status" value="1"/>
</dbReference>
<keyword evidence="9" id="KW-0406">Ion transport</keyword>
<keyword evidence="11 14" id="KW-0472">Membrane</keyword>
<reference evidence="20 21" key="1">
    <citation type="submission" date="2021-07" db="EMBL/GenBank/DDBJ databases">
        <title>Sphingomonas sp.</title>
        <authorList>
            <person name="Feng G."/>
            <person name="Li J."/>
            <person name="Pan M."/>
        </authorList>
    </citation>
    <scope>NUCLEOTIDE SEQUENCE [LARGE SCALE GENOMIC DNA]</scope>
    <source>
        <strain evidence="20 21">RRHST34</strain>
    </source>
</reference>
<dbReference type="NCBIfam" id="TIGR01783">
    <property type="entry name" value="TonB-siderophor"/>
    <property type="match status" value="1"/>
</dbReference>
<evidence type="ECO:0000256" key="15">
    <source>
        <dbReference type="RuleBase" id="RU003357"/>
    </source>
</evidence>
<dbReference type="InterPro" id="IPR012910">
    <property type="entry name" value="Plug_dom"/>
</dbReference>
<evidence type="ECO:0000256" key="1">
    <source>
        <dbReference type="ARBA" id="ARBA00004571"/>
    </source>
</evidence>
<keyword evidence="10 15" id="KW-0798">TonB box</keyword>
<accession>A0ABS7BU78</accession>
<evidence type="ECO:0000259" key="19">
    <source>
        <dbReference type="Pfam" id="PF07715"/>
    </source>
</evidence>
<feature type="domain" description="TonB-dependent receptor plug" evidence="19">
    <location>
        <begin position="66"/>
        <end position="166"/>
    </location>
</feature>
<dbReference type="EMBL" id="JAHXZN010000015">
    <property type="protein sequence ID" value="MBW6533155.1"/>
    <property type="molecule type" value="Genomic_DNA"/>
</dbReference>
<evidence type="ECO:0000256" key="3">
    <source>
        <dbReference type="ARBA" id="ARBA00022448"/>
    </source>
</evidence>
<gene>
    <name evidence="20" type="ORF">KZ820_20620</name>
</gene>
<feature type="region of interest" description="Disordered" evidence="16">
    <location>
        <begin position="18"/>
        <end position="41"/>
    </location>
</feature>
<feature type="chain" id="PRO_5045129045" evidence="17">
    <location>
        <begin position="22"/>
        <end position="715"/>
    </location>
</feature>
<feature type="signal peptide" evidence="17">
    <location>
        <begin position="1"/>
        <end position="21"/>
    </location>
</feature>
<evidence type="ECO:0000256" key="11">
    <source>
        <dbReference type="ARBA" id="ARBA00023136"/>
    </source>
</evidence>
<evidence type="ECO:0000256" key="10">
    <source>
        <dbReference type="ARBA" id="ARBA00023077"/>
    </source>
</evidence>
<evidence type="ECO:0000256" key="12">
    <source>
        <dbReference type="ARBA" id="ARBA00023170"/>
    </source>
</evidence>
<evidence type="ECO:0000256" key="9">
    <source>
        <dbReference type="ARBA" id="ARBA00023065"/>
    </source>
</evidence>
<sequence>MKSITLLALIAGTAPAPPALAQNSDATRSARNDTPDPARRDDIVVTGRNFVVADSTTATKSDAPILSTPQAISVVDSDFIDTLNLRTVAEALNYTSGVRSQAFGSDTRIDYYQLRGFANSNFFKDGLVLYNSGAFLSWTTPAEGIERLEVLKGPSSVLYGSGSAGGLVNIVSKAPNRRTIANIEAGIDEYGSAYGSADLGGAISDTLAVRVNGLVRRGDTQVELAEDNRTYGSVALGWTPTSDTSLTLRGSYTRDRSQRPTGFVPYAGFVTPLGDGRKIPIDLFVSDPSVDRYDRDQYEVGYTFETKLGENLRFVSNGRYAEIDLTYAGLFGQFTGNPVLAGGRYYLNRGNSRQDAWLDNVTIDNRLSGTIRTGALVHDLTAGIDYSFSRTASSQRQGTAPRLDIFAPVYNVALPALGVPSTTRQKLDQTGLYVQDRITLGGLVALLSARHDWIGITSTSATGAVTRGDPDKTTYRAGLSYVTPVGLAPYVSYATSFTPVIGAEAATGQYYRPETGEAWEAGIKYEARGFPLIASASLFSIERDGILVSNPVAGFPTNQSQLGLVRSRGGEVEVQARPMSTLNITAALTAFKTENREGAAATLGKAPTGTPGFSASAFIDYTLPAGSFLPGFGLGSGIRHVGRSWADTANTLAVPSATVFDAAIHYDLGAVRLAGNVSNLFDKKYVGACPSAGTCYAANLRRATISLAYRFGDNR</sequence>
<evidence type="ECO:0000313" key="20">
    <source>
        <dbReference type="EMBL" id="MBW6533155.1"/>
    </source>
</evidence>
<keyword evidence="6 14" id="KW-0812">Transmembrane</keyword>
<dbReference type="Proteomes" id="UP000759103">
    <property type="component" value="Unassembled WGS sequence"/>
</dbReference>
<evidence type="ECO:0000256" key="6">
    <source>
        <dbReference type="ARBA" id="ARBA00022692"/>
    </source>
</evidence>
<evidence type="ECO:0000256" key="4">
    <source>
        <dbReference type="ARBA" id="ARBA00022452"/>
    </source>
</evidence>
<proteinExistence type="inferred from homology"/>
<keyword evidence="13 14" id="KW-0998">Cell outer membrane</keyword>
<comment type="similarity">
    <text evidence="2 14 15">Belongs to the TonB-dependent receptor family.</text>
</comment>
<evidence type="ECO:0000256" key="2">
    <source>
        <dbReference type="ARBA" id="ARBA00009810"/>
    </source>
</evidence>
<name>A0ABS7BU78_9SPHN</name>
<dbReference type="InterPro" id="IPR000531">
    <property type="entry name" value="Beta-barrel_TonB"/>
</dbReference>
<dbReference type="Gene3D" id="2.40.170.20">
    <property type="entry name" value="TonB-dependent receptor, beta-barrel domain"/>
    <property type="match status" value="1"/>
</dbReference>
<dbReference type="InterPro" id="IPR039426">
    <property type="entry name" value="TonB-dep_rcpt-like"/>
</dbReference>
<dbReference type="InterPro" id="IPR010105">
    <property type="entry name" value="TonB_sidphr_rcpt"/>
</dbReference>
<evidence type="ECO:0000256" key="16">
    <source>
        <dbReference type="SAM" id="MobiDB-lite"/>
    </source>
</evidence>
<evidence type="ECO:0000313" key="21">
    <source>
        <dbReference type="Proteomes" id="UP000759103"/>
    </source>
</evidence>
<evidence type="ECO:0000256" key="14">
    <source>
        <dbReference type="PROSITE-ProRule" id="PRU01360"/>
    </source>
</evidence>
<feature type="domain" description="TonB-dependent receptor-like beta-barrel" evidence="18">
    <location>
        <begin position="238"/>
        <end position="680"/>
    </location>
</feature>
<keyword evidence="8" id="KW-0408">Iron</keyword>
<evidence type="ECO:0000256" key="17">
    <source>
        <dbReference type="SAM" id="SignalP"/>
    </source>
</evidence>
<dbReference type="Pfam" id="PF00593">
    <property type="entry name" value="TonB_dep_Rec_b-barrel"/>
    <property type="match status" value="1"/>
</dbReference>
<dbReference type="RefSeq" id="WP_219750684.1">
    <property type="nucleotide sequence ID" value="NZ_JAHXZN010000015.1"/>
</dbReference>
<dbReference type="CDD" id="cd01347">
    <property type="entry name" value="ligand_gated_channel"/>
    <property type="match status" value="1"/>
</dbReference>
<feature type="compositionally biased region" description="Basic and acidic residues" evidence="16">
    <location>
        <begin position="28"/>
        <end position="41"/>
    </location>
</feature>
<dbReference type="Pfam" id="PF07715">
    <property type="entry name" value="Plug"/>
    <property type="match status" value="1"/>
</dbReference>
<keyword evidence="7 17" id="KW-0732">Signal</keyword>
<comment type="caution">
    <text evidence="20">The sequence shown here is derived from an EMBL/GenBank/DDBJ whole genome shotgun (WGS) entry which is preliminary data.</text>
</comment>
<dbReference type="Gene3D" id="2.170.130.10">
    <property type="entry name" value="TonB-dependent receptor, plug domain"/>
    <property type="match status" value="1"/>
</dbReference>
<keyword evidence="12 20" id="KW-0675">Receptor</keyword>
<protein>
    <submittedName>
        <fullName evidence="20">TonB-dependent siderophore receptor</fullName>
    </submittedName>
</protein>
<keyword evidence="5" id="KW-0410">Iron transport</keyword>
<evidence type="ECO:0000256" key="13">
    <source>
        <dbReference type="ARBA" id="ARBA00023237"/>
    </source>
</evidence>
<keyword evidence="21" id="KW-1185">Reference proteome</keyword>
<dbReference type="InterPro" id="IPR036942">
    <property type="entry name" value="Beta-barrel_TonB_sf"/>
</dbReference>
<keyword evidence="3 14" id="KW-0813">Transport</keyword>
<dbReference type="SUPFAM" id="SSF56935">
    <property type="entry name" value="Porins"/>
    <property type="match status" value="1"/>
</dbReference>
<dbReference type="PANTHER" id="PTHR32552:SF68">
    <property type="entry name" value="FERRICHROME OUTER MEMBRANE TRANSPORTER_PHAGE RECEPTOR"/>
    <property type="match status" value="1"/>
</dbReference>
<keyword evidence="4 14" id="KW-1134">Transmembrane beta strand</keyword>
<dbReference type="InterPro" id="IPR037066">
    <property type="entry name" value="Plug_dom_sf"/>
</dbReference>
<evidence type="ECO:0000256" key="5">
    <source>
        <dbReference type="ARBA" id="ARBA00022496"/>
    </source>
</evidence>
<comment type="subcellular location">
    <subcellularLocation>
        <location evidence="1 14">Cell outer membrane</location>
        <topology evidence="1 14">Multi-pass membrane protein</topology>
    </subcellularLocation>
</comment>
<evidence type="ECO:0000256" key="7">
    <source>
        <dbReference type="ARBA" id="ARBA00022729"/>
    </source>
</evidence>
<dbReference type="PROSITE" id="PS52016">
    <property type="entry name" value="TONB_DEPENDENT_REC_3"/>
    <property type="match status" value="1"/>
</dbReference>
<evidence type="ECO:0000259" key="18">
    <source>
        <dbReference type="Pfam" id="PF00593"/>
    </source>
</evidence>
<organism evidence="20 21">
    <name type="scientific">Sphingomonas citri</name>
    <dbReference type="NCBI Taxonomy" id="2862499"/>
    <lineage>
        <taxon>Bacteria</taxon>
        <taxon>Pseudomonadati</taxon>
        <taxon>Pseudomonadota</taxon>
        <taxon>Alphaproteobacteria</taxon>
        <taxon>Sphingomonadales</taxon>
        <taxon>Sphingomonadaceae</taxon>
        <taxon>Sphingomonas</taxon>
    </lineage>
</organism>
<evidence type="ECO:0000256" key="8">
    <source>
        <dbReference type="ARBA" id="ARBA00023004"/>
    </source>
</evidence>